<feature type="region of interest" description="Disordered" evidence="1">
    <location>
        <begin position="43"/>
        <end position="77"/>
    </location>
</feature>
<evidence type="ECO:0000313" key="3">
    <source>
        <dbReference type="Proteomes" id="UP000028504"/>
    </source>
</evidence>
<reference evidence="2 3" key="1">
    <citation type="submission" date="2014-07" db="EMBL/GenBank/DDBJ databases">
        <title>Complete genome sequence of Corynebacterium atypicum DSM 44849: identifiction of the mycolic acid biosynthesis genes.</title>
        <authorList>
            <person name="Tippelt A."/>
            <person name="Mollmann S."/>
            <person name="Albersmeier A."/>
            <person name="Jaenicke S."/>
            <person name="Ruckert C."/>
            <person name="Tauch A."/>
        </authorList>
    </citation>
    <scope>NUCLEOTIDE SEQUENCE [LARGE SCALE GENOMIC DNA]</scope>
    <source>
        <strain evidence="2 3">R2070</strain>
    </source>
</reference>
<dbReference type="Proteomes" id="UP000028504">
    <property type="component" value="Chromosome"/>
</dbReference>
<gene>
    <name evidence="2" type="ORF">CATYP_04060</name>
</gene>
<name>A0ABN4DCL0_9CORY</name>
<feature type="region of interest" description="Disordered" evidence="1">
    <location>
        <begin position="1"/>
        <end position="21"/>
    </location>
</feature>
<feature type="compositionally biased region" description="Basic and acidic residues" evidence="1">
    <location>
        <begin position="43"/>
        <end position="58"/>
    </location>
</feature>
<evidence type="ECO:0000313" key="2">
    <source>
        <dbReference type="EMBL" id="AIG63961.1"/>
    </source>
</evidence>
<protein>
    <submittedName>
        <fullName evidence="2">Uncharacterized protein</fullName>
    </submittedName>
</protein>
<organism evidence="2 3">
    <name type="scientific">Corynebacterium atypicum</name>
    <dbReference type="NCBI Taxonomy" id="191610"/>
    <lineage>
        <taxon>Bacteria</taxon>
        <taxon>Bacillati</taxon>
        <taxon>Actinomycetota</taxon>
        <taxon>Actinomycetes</taxon>
        <taxon>Mycobacteriales</taxon>
        <taxon>Corynebacteriaceae</taxon>
        <taxon>Corynebacterium</taxon>
    </lineage>
</organism>
<keyword evidence="3" id="KW-1185">Reference proteome</keyword>
<accession>A0ABN4DCL0</accession>
<evidence type="ECO:0000256" key="1">
    <source>
        <dbReference type="SAM" id="MobiDB-lite"/>
    </source>
</evidence>
<sequence length="91" mass="9311">MQARIAVPSGQDSDGLAGGDFFAGSNRRGHGLVGSADAIRVIDGNRRSSGDGASESHDAGASGEYLRAHRGGEIDPAVARQPVVLRRVEAA</sequence>
<proteinExistence type="predicted"/>
<dbReference type="EMBL" id="CP008944">
    <property type="protein sequence ID" value="AIG63961.1"/>
    <property type="molecule type" value="Genomic_DNA"/>
</dbReference>